<reference evidence="2 3" key="1">
    <citation type="journal article" date="2015" name="Nature">
        <title>rRNA introns, odd ribosomes, and small enigmatic genomes across a large radiation of phyla.</title>
        <authorList>
            <person name="Brown C.T."/>
            <person name="Hug L.A."/>
            <person name="Thomas B.C."/>
            <person name="Sharon I."/>
            <person name="Castelle C.J."/>
            <person name="Singh A."/>
            <person name="Wilkins M.J."/>
            <person name="Williams K.H."/>
            <person name="Banfield J.F."/>
        </authorList>
    </citation>
    <scope>NUCLEOTIDE SEQUENCE [LARGE SCALE GENOMIC DNA]</scope>
</reference>
<gene>
    <name evidence="2" type="ORF">UY59_C0038G0004</name>
</gene>
<keyword evidence="1" id="KW-0175">Coiled coil</keyword>
<comment type="caution">
    <text evidence="2">The sequence shown here is derived from an EMBL/GenBank/DDBJ whole genome shotgun (WGS) entry which is preliminary data.</text>
</comment>
<evidence type="ECO:0000256" key="1">
    <source>
        <dbReference type="SAM" id="Coils"/>
    </source>
</evidence>
<dbReference type="EMBL" id="LCQO01000038">
    <property type="protein sequence ID" value="KKW17367.1"/>
    <property type="molecule type" value="Genomic_DNA"/>
</dbReference>
<proteinExistence type="predicted"/>
<name>A0A0G1YQS7_9BACT</name>
<accession>A0A0G1YQS7</accession>
<organism evidence="2 3">
    <name type="scientific">Candidatus Kaiserbacteria bacterium GW2011_GWA1_50_28</name>
    <dbReference type="NCBI Taxonomy" id="1618668"/>
    <lineage>
        <taxon>Bacteria</taxon>
        <taxon>Candidatus Kaiseribacteriota</taxon>
    </lineage>
</organism>
<protein>
    <submittedName>
        <fullName evidence="2">Uncharacterized protein</fullName>
    </submittedName>
</protein>
<dbReference type="Proteomes" id="UP000034057">
    <property type="component" value="Unassembled WGS sequence"/>
</dbReference>
<sequence length="74" mass="8377">MAVRPPSKSIAEYQAELKALGEEMYNHSLELVRLKRELEIANREQESLLHFISHEVKGYLTKSEAAFASITEGS</sequence>
<feature type="coiled-coil region" evidence="1">
    <location>
        <begin position="10"/>
        <end position="44"/>
    </location>
</feature>
<evidence type="ECO:0000313" key="2">
    <source>
        <dbReference type="EMBL" id="KKW17367.1"/>
    </source>
</evidence>
<dbReference type="AlphaFoldDB" id="A0A0G1YQS7"/>
<evidence type="ECO:0000313" key="3">
    <source>
        <dbReference type="Proteomes" id="UP000034057"/>
    </source>
</evidence>